<name>A0A8S5T6K6_9CAUD</name>
<dbReference type="EMBL" id="BK032759">
    <property type="protein sequence ID" value="DAF58881.1"/>
    <property type="molecule type" value="Genomic_DNA"/>
</dbReference>
<accession>A0A8S5T6K6</accession>
<proteinExistence type="predicted"/>
<reference evidence="1" key="1">
    <citation type="journal article" date="2021" name="Proc. Natl. Acad. Sci. U.S.A.">
        <title>A Catalog of Tens of Thousands of Viruses from Human Metagenomes Reveals Hidden Associations with Chronic Diseases.</title>
        <authorList>
            <person name="Tisza M.J."/>
            <person name="Buck C.B."/>
        </authorList>
    </citation>
    <scope>NUCLEOTIDE SEQUENCE</scope>
    <source>
        <strain evidence="1">CtxMM9</strain>
    </source>
</reference>
<protein>
    <submittedName>
        <fullName evidence="1">Uncharacterized protein</fullName>
    </submittedName>
</protein>
<sequence>MQMPNILPGQAYCKTCNRVMDIDKFYLSNNLNKYPEGVLDECKKCFTRHVDNWEPKTFIPLLKEIDIPYIKDEWDNLLLKFGQDPTKVSGTSIFGRYLSKMKLKQYRDYCFADSDKLNEQNEANKRGAMIAANYSEDAIDEALKKPVPKPEGIIKAAPEPIQTIAPDEDVFSEDLTEEDKQYLTIKWGRIYKPYEWVQLEKYY</sequence>
<evidence type="ECO:0000313" key="1">
    <source>
        <dbReference type="EMBL" id="DAF58881.1"/>
    </source>
</evidence>
<organism evidence="1">
    <name type="scientific">Siphoviridae sp. ctxMM9</name>
    <dbReference type="NCBI Taxonomy" id="2827973"/>
    <lineage>
        <taxon>Viruses</taxon>
        <taxon>Duplodnaviria</taxon>
        <taxon>Heunggongvirae</taxon>
        <taxon>Uroviricota</taxon>
        <taxon>Caudoviricetes</taxon>
    </lineage>
</organism>